<organism evidence="9 10">
    <name type="scientific">Chitiniphilus eburneus</name>
    <dbReference type="NCBI Taxonomy" id="2571148"/>
    <lineage>
        <taxon>Bacteria</taxon>
        <taxon>Pseudomonadati</taxon>
        <taxon>Pseudomonadota</taxon>
        <taxon>Betaproteobacteria</taxon>
        <taxon>Neisseriales</taxon>
        <taxon>Chitinibacteraceae</taxon>
        <taxon>Chitiniphilus</taxon>
    </lineage>
</organism>
<keyword evidence="6 9" id="KW-0067">ATP-binding</keyword>
<dbReference type="SMART" id="SM00382">
    <property type="entry name" value="AAA"/>
    <property type="match status" value="1"/>
</dbReference>
<dbReference type="AlphaFoldDB" id="A0A4U0Q7W0"/>
<dbReference type="NCBIfam" id="TIGR01727">
    <property type="entry name" value="oligo_HPY"/>
    <property type="match status" value="1"/>
</dbReference>
<protein>
    <submittedName>
        <fullName evidence="9">ATP-binding cassette domain-containing protein</fullName>
    </submittedName>
</protein>
<dbReference type="InterPro" id="IPR003439">
    <property type="entry name" value="ABC_transporter-like_ATP-bd"/>
</dbReference>
<dbReference type="GO" id="GO:0016887">
    <property type="term" value="F:ATP hydrolysis activity"/>
    <property type="evidence" value="ECO:0007669"/>
    <property type="project" value="InterPro"/>
</dbReference>
<evidence type="ECO:0000256" key="7">
    <source>
        <dbReference type="ARBA" id="ARBA00023136"/>
    </source>
</evidence>
<keyword evidence="5" id="KW-0547">Nucleotide-binding</keyword>
<evidence type="ECO:0000256" key="6">
    <source>
        <dbReference type="ARBA" id="ARBA00022840"/>
    </source>
</evidence>
<reference evidence="9 10" key="1">
    <citation type="submission" date="2019-04" db="EMBL/GenBank/DDBJ databases">
        <title>Chitiniphilus eburnea sp. nov., a novel chitinolytic bacterium isolated from aquaculture sludge.</title>
        <authorList>
            <person name="Sheng M."/>
        </authorList>
    </citation>
    <scope>NUCLEOTIDE SEQUENCE [LARGE SCALE GENOMIC DNA]</scope>
    <source>
        <strain evidence="9 10">HX-2-15</strain>
    </source>
</reference>
<dbReference type="Proteomes" id="UP000310016">
    <property type="component" value="Unassembled WGS sequence"/>
</dbReference>
<evidence type="ECO:0000256" key="4">
    <source>
        <dbReference type="ARBA" id="ARBA00022475"/>
    </source>
</evidence>
<dbReference type="GO" id="GO:0055085">
    <property type="term" value="P:transmembrane transport"/>
    <property type="evidence" value="ECO:0007669"/>
    <property type="project" value="UniProtKB-ARBA"/>
</dbReference>
<keyword evidence="10" id="KW-1185">Reference proteome</keyword>
<dbReference type="Pfam" id="PF08352">
    <property type="entry name" value="oligo_HPY"/>
    <property type="match status" value="1"/>
</dbReference>
<accession>A0A4U0Q7W0</accession>
<evidence type="ECO:0000256" key="1">
    <source>
        <dbReference type="ARBA" id="ARBA00004417"/>
    </source>
</evidence>
<comment type="subcellular location">
    <subcellularLocation>
        <location evidence="1">Cell inner membrane</location>
        <topology evidence="1">Peripheral membrane protein</topology>
    </subcellularLocation>
</comment>
<sequence length="331" mass="35182">MISGTSMLLDIKNLAVTFGSGHDPFRAVSGVDLQVAPGEIVGIVGESGSGKSVTMLAAMGLIDAPGRVTADQLTFAGRDLLSMKSREKRAIIGAEISMIFQDAQSSLNPAYTVGDQLLETLAEHQNLKGAAARARALELLEQVEIPGARSRLSAYPHQLSGGMSQRVMIAMAIACNPKLLIADEPTTALDVTVQAQIMELLVSLQRSRDMALILITHDLAVVAEVAHRVAVMYAGEIVETAPVPQVFATPRHPYTQALLASIPEHSKGASRLNTLPGVVPGRYDRPSGCLLVPRCPYAEDACSRAHPELVLVGDAQARCIKPLDDEGKPRA</sequence>
<evidence type="ECO:0000313" key="10">
    <source>
        <dbReference type="Proteomes" id="UP000310016"/>
    </source>
</evidence>
<dbReference type="GO" id="GO:0015833">
    <property type="term" value="P:peptide transport"/>
    <property type="evidence" value="ECO:0007669"/>
    <property type="project" value="InterPro"/>
</dbReference>
<dbReference type="GO" id="GO:0005524">
    <property type="term" value="F:ATP binding"/>
    <property type="evidence" value="ECO:0007669"/>
    <property type="project" value="UniProtKB-KW"/>
</dbReference>
<evidence type="ECO:0000256" key="3">
    <source>
        <dbReference type="ARBA" id="ARBA00022448"/>
    </source>
</evidence>
<dbReference type="SUPFAM" id="SSF52540">
    <property type="entry name" value="P-loop containing nucleoside triphosphate hydrolases"/>
    <property type="match status" value="1"/>
</dbReference>
<evidence type="ECO:0000256" key="2">
    <source>
        <dbReference type="ARBA" id="ARBA00005417"/>
    </source>
</evidence>
<evidence type="ECO:0000256" key="5">
    <source>
        <dbReference type="ARBA" id="ARBA00022741"/>
    </source>
</evidence>
<proteinExistence type="inferred from homology"/>
<dbReference type="InterPro" id="IPR027417">
    <property type="entry name" value="P-loop_NTPase"/>
</dbReference>
<keyword evidence="4" id="KW-1003">Cell membrane</keyword>
<evidence type="ECO:0000313" key="9">
    <source>
        <dbReference type="EMBL" id="TJZ77343.1"/>
    </source>
</evidence>
<dbReference type="CDD" id="cd03257">
    <property type="entry name" value="ABC_NikE_OppD_transporters"/>
    <property type="match status" value="1"/>
</dbReference>
<evidence type="ECO:0000259" key="8">
    <source>
        <dbReference type="PROSITE" id="PS50893"/>
    </source>
</evidence>
<dbReference type="PANTHER" id="PTHR43297:SF2">
    <property type="entry name" value="DIPEPTIDE TRANSPORT ATP-BINDING PROTEIN DPPD"/>
    <property type="match status" value="1"/>
</dbReference>
<dbReference type="PROSITE" id="PS50893">
    <property type="entry name" value="ABC_TRANSPORTER_2"/>
    <property type="match status" value="1"/>
</dbReference>
<dbReference type="InterPro" id="IPR013563">
    <property type="entry name" value="Oligopep_ABC_C"/>
</dbReference>
<comment type="similarity">
    <text evidence="2">Belongs to the ABC transporter superfamily.</text>
</comment>
<dbReference type="InterPro" id="IPR017871">
    <property type="entry name" value="ABC_transporter-like_CS"/>
</dbReference>
<dbReference type="PANTHER" id="PTHR43297">
    <property type="entry name" value="OLIGOPEPTIDE TRANSPORT ATP-BINDING PROTEIN APPD"/>
    <property type="match status" value="1"/>
</dbReference>
<dbReference type="InterPro" id="IPR050388">
    <property type="entry name" value="ABC_Ni/Peptide_Import"/>
</dbReference>
<name>A0A4U0Q7W0_9NEIS</name>
<keyword evidence="3" id="KW-0813">Transport</keyword>
<gene>
    <name evidence="9" type="ORF">FAZ21_03100</name>
</gene>
<dbReference type="Gene3D" id="3.40.50.300">
    <property type="entry name" value="P-loop containing nucleotide triphosphate hydrolases"/>
    <property type="match status" value="1"/>
</dbReference>
<dbReference type="Pfam" id="PF00005">
    <property type="entry name" value="ABC_tran"/>
    <property type="match status" value="1"/>
</dbReference>
<dbReference type="FunFam" id="3.40.50.300:FF:000016">
    <property type="entry name" value="Oligopeptide ABC transporter ATP-binding component"/>
    <property type="match status" value="1"/>
</dbReference>
<dbReference type="InterPro" id="IPR003593">
    <property type="entry name" value="AAA+_ATPase"/>
</dbReference>
<dbReference type="GO" id="GO:0005886">
    <property type="term" value="C:plasma membrane"/>
    <property type="evidence" value="ECO:0007669"/>
    <property type="project" value="UniProtKB-SubCell"/>
</dbReference>
<feature type="domain" description="ABC transporter" evidence="8">
    <location>
        <begin position="9"/>
        <end position="259"/>
    </location>
</feature>
<dbReference type="OrthoDB" id="9802772at2"/>
<keyword evidence="7" id="KW-0472">Membrane</keyword>
<dbReference type="PROSITE" id="PS00211">
    <property type="entry name" value="ABC_TRANSPORTER_1"/>
    <property type="match status" value="1"/>
</dbReference>
<dbReference type="EMBL" id="SUMF01000002">
    <property type="protein sequence ID" value="TJZ77343.1"/>
    <property type="molecule type" value="Genomic_DNA"/>
</dbReference>
<comment type="caution">
    <text evidence="9">The sequence shown here is derived from an EMBL/GenBank/DDBJ whole genome shotgun (WGS) entry which is preliminary data.</text>
</comment>
<dbReference type="RefSeq" id="WP_136771819.1">
    <property type="nucleotide sequence ID" value="NZ_CP156074.1"/>
</dbReference>